<feature type="compositionally biased region" description="Low complexity" evidence="1">
    <location>
        <begin position="276"/>
        <end position="285"/>
    </location>
</feature>
<proteinExistence type="predicted"/>
<comment type="caution">
    <text evidence="4">The sequence shown here is derived from an EMBL/GenBank/DDBJ whole genome shotgun (WGS) entry which is preliminary data.</text>
</comment>
<evidence type="ECO:0000259" key="3">
    <source>
        <dbReference type="Pfam" id="PF21340"/>
    </source>
</evidence>
<keyword evidence="2" id="KW-0732">Signal</keyword>
<feature type="chain" id="PRO_5042015419" description="Cip1-like core domain-containing protein" evidence="2">
    <location>
        <begin position="17"/>
        <end position="373"/>
    </location>
</feature>
<reference evidence="4" key="1">
    <citation type="submission" date="2020-05" db="EMBL/GenBank/DDBJ databases">
        <title>Phylogenomic resolution of chytrid fungi.</title>
        <authorList>
            <person name="Stajich J.E."/>
            <person name="Amses K."/>
            <person name="Simmons R."/>
            <person name="Seto K."/>
            <person name="Myers J."/>
            <person name="Bonds A."/>
            <person name="Quandt C.A."/>
            <person name="Barry K."/>
            <person name="Liu P."/>
            <person name="Grigoriev I."/>
            <person name="Longcore J.E."/>
            <person name="James T.Y."/>
        </authorList>
    </citation>
    <scope>NUCLEOTIDE SEQUENCE</scope>
    <source>
        <strain evidence="4">JEL0513</strain>
    </source>
</reference>
<dbReference type="InterPro" id="IPR048955">
    <property type="entry name" value="Cip1-like_core"/>
</dbReference>
<protein>
    <recommendedName>
        <fullName evidence="3">Cip1-like core domain-containing protein</fullName>
    </recommendedName>
</protein>
<dbReference type="Gene3D" id="2.60.120.200">
    <property type="match status" value="1"/>
</dbReference>
<feature type="domain" description="Cip1-like core" evidence="3">
    <location>
        <begin position="25"/>
        <end position="179"/>
    </location>
</feature>
<organism evidence="4 5">
    <name type="scientific">Physocladia obscura</name>
    <dbReference type="NCBI Taxonomy" id="109957"/>
    <lineage>
        <taxon>Eukaryota</taxon>
        <taxon>Fungi</taxon>
        <taxon>Fungi incertae sedis</taxon>
        <taxon>Chytridiomycota</taxon>
        <taxon>Chytridiomycota incertae sedis</taxon>
        <taxon>Chytridiomycetes</taxon>
        <taxon>Chytridiales</taxon>
        <taxon>Chytriomycetaceae</taxon>
        <taxon>Physocladia</taxon>
    </lineage>
</organism>
<dbReference type="Pfam" id="PF21340">
    <property type="entry name" value="Polysacc_lyase-like"/>
    <property type="match status" value="1"/>
</dbReference>
<evidence type="ECO:0000256" key="2">
    <source>
        <dbReference type="SAM" id="SignalP"/>
    </source>
</evidence>
<feature type="signal peptide" evidence="2">
    <location>
        <begin position="1"/>
        <end position="16"/>
    </location>
</feature>
<dbReference type="AlphaFoldDB" id="A0AAD5SR51"/>
<feature type="compositionally biased region" description="Low complexity" evidence="1">
    <location>
        <begin position="309"/>
        <end position="320"/>
    </location>
</feature>
<dbReference type="EMBL" id="JADGJH010003302">
    <property type="protein sequence ID" value="KAJ3091965.1"/>
    <property type="molecule type" value="Genomic_DNA"/>
</dbReference>
<name>A0AAD5SR51_9FUNG</name>
<feature type="compositionally biased region" description="Acidic residues" evidence="1">
    <location>
        <begin position="286"/>
        <end position="308"/>
    </location>
</feature>
<accession>A0AAD5SR51</accession>
<evidence type="ECO:0000256" key="1">
    <source>
        <dbReference type="SAM" id="MobiDB-lite"/>
    </source>
</evidence>
<sequence length="373" mass="38677">MFKAVFLAVAFKVAAAQYLFSDGFENGLTNWSPATLTCTGAGTAAIDSTFAYTGSNSLKVVGGPNFCDHAFESTTVVTNAAPLIFIRFYIFHTTAFPTLHTTFLAMTDANDGGNDLRLGAQDINLEWNRQSDDATCPSQSPVGIASSATIPSNTWTCLEIKIDETNGFLAGWLNEIPVAVDPTTTTITASAYTAPIAATTTVAAASSTYIAPLAATTITTTVATSVSTTNAVYSAPQALTTTTSKTPADISVATTTTLTKAVTTTVNSPAGNVPKTTATATTTTTEECDEETTEDCEDTETEECEDETTTTTSSAATAAANTPKAFTQTTISTNTVTGNPYIPVAPSIGLFSNSQTISSSIFVTLSAGVFLLL</sequence>
<evidence type="ECO:0000313" key="4">
    <source>
        <dbReference type="EMBL" id="KAJ3091965.1"/>
    </source>
</evidence>
<keyword evidence="5" id="KW-1185">Reference proteome</keyword>
<gene>
    <name evidence="4" type="ORF">HK100_007060</name>
</gene>
<dbReference type="Proteomes" id="UP001211907">
    <property type="component" value="Unassembled WGS sequence"/>
</dbReference>
<evidence type="ECO:0000313" key="5">
    <source>
        <dbReference type="Proteomes" id="UP001211907"/>
    </source>
</evidence>
<feature type="region of interest" description="Disordered" evidence="1">
    <location>
        <begin position="269"/>
        <end position="321"/>
    </location>
</feature>